<dbReference type="InterPro" id="IPR007048">
    <property type="entry name" value="IraD/Gp25-like"/>
</dbReference>
<dbReference type="SUPFAM" id="SSF160719">
    <property type="entry name" value="gpW/gp25-like"/>
    <property type="match status" value="1"/>
</dbReference>
<dbReference type="Gene3D" id="3.10.450.40">
    <property type="match status" value="1"/>
</dbReference>
<organism evidence="2 3">
    <name type="scientific">Chryseobacterium geocarposphaerae</name>
    <dbReference type="NCBI Taxonomy" id="1416776"/>
    <lineage>
        <taxon>Bacteria</taxon>
        <taxon>Pseudomonadati</taxon>
        <taxon>Bacteroidota</taxon>
        <taxon>Flavobacteriia</taxon>
        <taxon>Flavobacteriales</taxon>
        <taxon>Weeksellaceae</taxon>
        <taxon>Chryseobacterium group</taxon>
        <taxon>Chryseobacterium</taxon>
    </lineage>
</organism>
<evidence type="ECO:0000313" key="3">
    <source>
        <dbReference type="Proteomes" id="UP000228740"/>
    </source>
</evidence>
<sequence>MKINTDFLGIGWSFPPEFNETEGKLAMTTDVEDINNSLIILLSTRPGERVMFPDYGCDLQEMLFKPLDLTLITQMKGIIERAILYHEPRINILSIDIDTQQELEGEVLIKIDYEVRNTNTRSNIVFPFYKEEATEIY</sequence>
<evidence type="ECO:0000313" key="2">
    <source>
        <dbReference type="EMBL" id="PJJ67461.1"/>
    </source>
</evidence>
<proteinExistence type="predicted"/>
<dbReference type="EMBL" id="PGFD01000001">
    <property type="protein sequence ID" value="PJJ67461.1"/>
    <property type="molecule type" value="Genomic_DNA"/>
</dbReference>
<name>A0A2M9C9E8_9FLAO</name>
<protein>
    <recommendedName>
        <fullName evidence="1">IraD/Gp25-like domain-containing protein</fullName>
    </recommendedName>
</protein>
<gene>
    <name evidence="2" type="ORF">CLV73_1475</name>
</gene>
<dbReference type="OrthoDB" id="9802846at2"/>
<dbReference type="RefSeq" id="WP_100376172.1">
    <property type="nucleotide sequence ID" value="NZ_PGFD01000001.1"/>
</dbReference>
<dbReference type="AlphaFoldDB" id="A0A2M9C9E8"/>
<keyword evidence="3" id="KW-1185">Reference proteome</keyword>
<evidence type="ECO:0000259" key="1">
    <source>
        <dbReference type="Pfam" id="PF04965"/>
    </source>
</evidence>
<accession>A0A2M9C9E8</accession>
<dbReference type="Proteomes" id="UP000228740">
    <property type="component" value="Unassembled WGS sequence"/>
</dbReference>
<feature type="domain" description="IraD/Gp25-like" evidence="1">
    <location>
        <begin position="31"/>
        <end position="119"/>
    </location>
</feature>
<comment type="caution">
    <text evidence="2">The sequence shown here is derived from an EMBL/GenBank/DDBJ whole genome shotgun (WGS) entry which is preliminary data.</text>
</comment>
<dbReference type="Pfam" id="PF04965">
    <property type="entry name" value="GPW_gp25"/>
    <property type="match status" value="1"/>
</dbReference>
<reference evidence="2 3" key="1">
    <citation type="submission" date="2017-11" db="EMBL/GenBank/DDBJ databases">
        <title>Genomic Encyclopedia of Archaeal and Bacterial Type Strains, Phase II (KMG-II): From Individual Species to Whole Genera.</title>
        <authorList>
            <person name="Goeker M."/>
        </authorList>
    </citation>
    <scope>NUCLEOTIDE SEQUENCE [LARGE SCALE GENOMIC DNA]</scope>
    <source>
        <strain evidence="2 3">DSM 27617</strain>
    </source>
</reference>